<protein>
    <submittedName>
        <fullName evidence="1">Uncharacterized protein</fullName>
    </submittedName>
</protein>
<gene>
    <name evidence="1" type="ORF">T01_1253</name>
</gene>
<dbReference type="EMBL" id="JYDH01000106">
    <property type="protein sequence ID" value="KRY32022.1"/>
    <property type="molecule type" value="Genomic_DNA"/>
</dbReference>
<keyword evidence="2" id="KW-1185">Reference proteome</keyword>
<name>A0A0V1B4R4_TRISP</name>
<dbReference type="InParanoid" id="A0A0V1B4R4"/>
<dbReference type="Proteomes" id="UP000054776">
    <property type="component" value="Unassembled WGS sequence"/>
</dbReference>
<evidence type="ECO:0000313" key="2">
    <source>
        <dbReference type="Proteomes" id="UP000054776"/>
    </source>
</evidence>
<reference evidence="1 2" key="1">
    <citation type="submission" date="2015-01" db="EMBL/GenBank/DDBJ databases">
        <title>Evolution of Trichinella species and genotypes.</title>
        <authorList>
            <person name="Korhonen P.K."/>
            <person name="Edoardo P."/>
            <person name="Giuseppe L.R."/>
            <person name="Gasser R.B."/>
        </authorList>
    </citation>
    <scope>NUCLEOTIDE SEQUENCE [LARGE SCALE GENOMIC DNA]</scope>
    <source>
        <strain evidence="1">ISS3</strain>
    </source>
</reference>
<dbReference type="AlphaFoldDB" id="A0A0V1B4R4"/>
<evidence type="ECO:0000313" key="1">
    <source>
        <dbReference type="EMBL" id="KRY32022.1"/>
    </source>
</evidence>
<proteinExistence type="predicted"/>
<accession>A0A0V1B4R4</accession>
<comment type="caution">
    <text evidence="1">The sequence shown here is derived from an EMBL/GenBank/DDBJ whole genome shotgun (WGS) entry which is preliminary data.</text>
</comment>
<organism evidence="1 2">
    <name type="scientific">Trichinella spiralis</name>
    <name type="common">Trichina worm</name>
    <dbReference type="NCBI Taxonomy" id="6334"/>
    <lineage>
        <taxon>Eukaryota</taxon>
        <taxon>Metazoa</taxon>
        <taxon>Ecdysozoa</taxon>
        <taxon>Nematoda</taxon>
        <taxon>Enoplea</taxon>
        <taxon>Dorylaimia</taxon>
        <taxon>Trichinellida</taxon>
        <taxon>Trichinellidae</taxon>
        <taxon>Trichinella</taxon>
    </lineage>
</organism>
<sequence>MSASMYIYILLQIITSEAPLIEEITFQKFEDSKSFYGSNRKCLGLFLPLLFFGERHVMFSDENDNRNPSNYEGVEESKYNVQFPLKQIGSKLIQKDEKKIGNEILLRPVPRALKHKNG</sequence>